<dbReference type="InterPro" id="IPR005817">
    <property type="entry name" value="Wnt"/>
</dbReference>
<keyword evidence="4" id="KW-0964">Secreted</keyword>
<dbReference type="GO" id="GO:0045165">
    <property type="term" value="P:cell fate commitment"/>
    <property type="evidence" value="ECO:0007669"/>
    <property type="project" value="TreeGrafter"/>
</dbReference>
<evidence type="ECO:0000256" key="8">
    <source>
        <dbReference type="RuleBase" id="RU003500"/>
    </source>
</evidence>
<dbReference type="GO" id="GO:0005125">
    <property type="term" value="F:cytokine activity"/>
    <property type="evidence" value="ECO:0007669"/>
    <property type="project" value="TreeGrafter"/>
</dbReference>
<reference evidence="9 10" key="1">
    <citation type="submission" date="2014-10" db="EMBL/GenBank/DDBJ databases">
        <title>Draft genome of the hookworm Ancylostoma caninum.</title>
        <authorList>
            <person name="Mitreva M."/>
        </authorList>
    </citation>
    <scope>NUCLEOTIDE SEQUENCE [LARGE SCALE GENOMIC DNA]</scope>
    <source>
        <strain evidence="9 10">Baltimore</strain>
    </source>
</reference>
<dbReference type="Proteomes" id="UP000252519">
    <property type="component" value="Unassembled WGS sequence"/>
</dbReference>
<evidence type="ECO:0000313" key="9">
    <source>
        <dbReference type="EMBL" id="RCN49617.1"/>
    </source>
</evidence>
<dbReference type="GO" id="GO:0060070">
    <property type="term" value="P:canonical Wnt signaling pathway"/>
    <property type="evidence" value="ECO:0007669"/>
    <property type="project" value="TreeGrafter"/>
</dbReference>
<name>A0A368H2Y2_ANCCA</name>
<dbReference type="SMART" id="SM00097">
    <property type="entry name" value="WNT1"/>
    <property type="match status" value="1"/>
</dbReference>
<keyword evidence="10" id="KW-1185">Reference proteome</keyword>
<keyword evidence="7" id="KW-1015">Disulfide bond</keyword>
<sequence>MYVVVLLPVENSFLQNPFSIPFVARGIREAIYECQIQFKFERWNCSDRHEITPTPHGNFQDIFGKTLRSTTKETAFLVAIASAGIVHAITKGCNTGNLTDCGCDSKPALQKYVEGDQPGSMARHEQFSWGGCSDNVPYGQKYARQFLDEYEKQQFEKDRNVSHLVMKHNFLVGREMPKFSEVAEMLKKRYDHFAVQVEMDVITHLHIHIHFNTSPSPKSSSYGNFNLYGQLCHV</sequence>
<evidence type="ECO:0000313" key="10">
    <source>
        <dbReference type="Proteomes" id="UP000252519"/>
    </source>
</evidence>
<protein>
    <recommendedName>
        <fullName evidence="8">Protein Wnt</fullName>
    </recommendedName>
</protein>
<dbReference type="PANTHER" id="PTHR12027:SF70">
    <property type="entry name" value="PROTEIN WNT-16"/>
    <property type="match status" value="1"/>
</dbReference>
<comment type="caution">
    <text evidence="9">The sequence shown here is derived from an EMBL/GenBank/DDBJ whole genome shotgun (WGS) entry which is preliminary data.</text>
</comment>
<evidence type="ECO:0000256" key="1">
    <source>
        <dbReference type="ARBA" id="ARBA00004498"/>
    </source>
</evidence>
<keyword evidence="6 8" id="KW-0879">Wnt signaling pathway</keyword>
<comment type="function">
    <text evidence="8">Ligand for members of the frizzled family of seven transmembrane receptors.</text>
</comment>
<comment type="subcellular location">
    <subcellularLocation>
        <location evidence="1 8">Secreted</location>
        <location evidence="1 8">Extracellular space</location>
        <location evidence="1 8">Extracellular matrix</location>
    </subcellularLocation>
</comment>
<evidence type="ECO:0000256" key="5">
    <source>
        <dbReference type="ARBA" id="ARBA00022530"/>
    </source>
</evidence>
<evidence type="ECO:0000256" key="3">
    <source>
        <dbReference type="ARBA" id="ARBA00022473"/>
    </source>
</evidence>
<accession>A0A368H2Y2</accession>
<dbReference type="AlphaFoldDB" id="A0A368H2Y2"/>
<dbReference type="GO" id="GO:0005109">
    <property type="term" value="F:frizzled binding"/>
    <property type="evidence" value="ECO:0007669"/>
    <property type="project" value="TreeGrafter"/>
</dbReference>
<dbReference type="PANTHER" id="PTHR12027">
    <property type="entry name" value="WNT RELATED"/>
    <property type="match status" value="1"/>
</dbReference>
<dbReference type="OrthoDB" id="5945655at2759"/>
<evidence type="ECO:0000256" key="2">
    <source>
        <dbReference type="ARBA" id="ARBA00005683"/>
    </source>
</evidence>
<keyword evidence="3 8" id="KW-0217">Developmental protein</keyword>
<dbReference type="PRINTS" id="PR01349">
    <property type="entry name" value="WNTPROTEIN"/>
</dbReference>
<dbReference type="EMBL" id="JOJR01000031">
    <property type="protein sequence ID" value="RCN49617.1"/>
    <property type="molecule type" value="Genomic_DNA"/>
</dbReference>
<dbReference type="STRING" id="29170.A0A368H2Y2"/>
<evidence type="ECO:0000256" key="4">
    <source>
        <dbReference type="ARBA" id="ARBA00022525"/>
    </source>
</evidence>
<organism evidence="9 10">
    <name type="scientific">Ancylostoma caninum</name>
    <name type="common">Dog hookworm</name>
    <dbReference type="NCBI Taxonomy" id="29170"/>
    <lineage>
        <taxon>Eukaryota</taxon>
        <taxon>Metazoa</taxon>
        <taxon>Ecdysozoa</taxon>
        <taxon>Nematoda</taxon>
        <taxon>Chromadorea</taxon>
        <taxon>Rhabditida</taxon>
        <taxon>Rhabditina</taxon>
        <taxon>Rhabditomorpha</taxon>
        <taxon>Strongyloidea</taxon>
        <taxon>Ancylostomatidae</taxon>
        <taxon>Ancylostomatinae</taxon>
        <taxon>Ancylostoma</taxon>
    </lineage>
</organism>
<comment type="similarity">
    <text evidence="2 8">Belongs to the Wnt family.</text>
</comment>
<gene>
    <name evidence="9" type="ORF">ANCCAN_04241</name>
</gene>
<dbReference type="Pfam" id="PF00110">
    <property type="entry name" value="wnt"/>
    <property type="match status" value="1"/>
</dbReference>
<evidence type="ECO:0000256" key="7">
    <source>
        <dbReference type="ARBA" id="ARBA00023157"/>
    </source>
</evidence>
<evidence type="ECO:0000256" key="6">
    <source>
        <dbReference type="ARBA" id="ARBA00022687"/>
    </source>
</evidence>
<dbReference type="GO" id="GO:0005615">
    <property type="term" value="C:extracellular space"/>
    <property type="evidence" value="ECO:0007669"/>
    <property type="project" value="TreeGrafter"/>
</dbReference>
<dbReference type="GO" id="GO:0030182">
    <property type="term" value="P:neuron differentiation"/>
    <property type="evidence" value="ECO:0007669"/>
    <property type="project" value="TreeGrafter"/>
</dbReference>
<proteinExistence type="inferred from homology"/>
<keyword evidence="5" id="KW-0272">Extracellular matrix</keyword>